<dbReference type="InterPro" id="IPR050570">
    <property type="entry name" value="Cell_wall_metabolism_enzyme"/>
</dbReference>
<evidence type="ECO:0000256" key="3">
    <source>
        <dbReference type="SAM" id="SignalP"/>
    </source>
</evidence>
<dbReference type="InterPro" id="IPR011055">
    <property type="entry name" value="Dup_hybrid_motif"/>
</dbReference>
<dbReference type="PANTHER" id="PTHR21666:SF263">
    <property type="entry name" value="MUREIN HYDROLASE ACTIVATOR NLPD"/>
    <property type="match status" value="1"/>
</dbReference>
<dbReference type="RefSeq" id="WP_169197726.1">
    <property type="nucleotide sequence ID" value="NZ_WTVH02000010.1"/>
</dbReference>
<dbReference type="Proteomes" id="UP000601990">
    <property type="component" value="Unassembled WGS sequence"/>
</dbReference>
<feature type="signal peptide" evidence="3">
    <location>
        <begin position="1"/>
        <end position="26"/>
    </location>
</feature>
<dbReference type="SMART" id="SM00257">
    <property type="entry name" value="LysM"/>
    <property type="match status" value="1"/>
</dbReference>
<evidence type="ECO:0000259" key="4">
    <source>
        <dbReference type="PROSITE" id="PS51782"/>
    </source>
</evidence>
<evidence type="ECO:0000313" key="5">
    <source>
        <dbReference type="EMBL" id="NMF92414.1"/>
    </source>
</evidence>
<accession>A0ABX1N139</accession>
<dbReference type="InterPro" id="IPR016047">
    <property type="entry name" value="M23ase_b-sheet_dom"/>
</dbReference>
<gene>
    <name evidence="5" type="ORF">GO608_03610</name>
</gene>
<dbReference type="Pfam" id="PF01551">
    <property type="entry name" value="Peptidase_M23"/>
    <property type="match status" value="1"/>
</dbReference>
<keyword evidence="3" id="KW-0732">Signal</keyword>
<keyword evidence="6" id="KW-1185">Reference proteome</keyword>
<dbReference type="InterPro" id="IPR018392">
    <property type="entry name" value="LysM"/>
</dbReference>
<feature type="region of interest" description="Disordered" evidence="2">
    <location>
        <begin position="118"/>
        <end position="147"/>
    </location>
</feature>
<dbReference type="PROSITE" id="PS51782">
    <property type="entry name" value="LYSM"/>
    <property type="match status" value="1"/>
</dbReference>
<sequence length="296" mass="31062">MIHSVKSASLKFFGPVLLAALLSACAATGPAPVRDTTPPPSTQAPSEAPTTGAKQPVHVVRPGDTLMGIARLHGVTAKDLVVWNNLTDPNQIHVGRELLVGPPVDAVAQPIAIGEPVEVQPVKPGSDGNGVVVKQEPKGGKQPYSDEAWASVQPRSTLPPVVPPTAPEADRTVAADAVWLWPVSGQVIGTFDEAANKGLDIAGKPGDPVIASAGGKVVYSGSGLRGYGKLVIIKHDANYLTAYAHNQQLLVKEGESVTKGQRIAELGSTDADRPKLHFEIRKQGRPVDPMKYLPAR</sequence>
<evidence type="ECO:0000313" key="6">
    <source>
        <dbReference type="Proteomes" id="UP000601990"/>
    </source>
</evidence>
<dbReference type="CDD" id="cd00118">
    <property type="entry name" value="LysM"/>
    <property type="match status" value="1"/>
</dbReference>
<dbReference type="PROSITE" id="PS51257">
    <property type="entry name" value="PROKAR_LIPOPROTEIN"/>
    <property type="match status" value="1"/>
</dbReference>
<proteinExistence type="inferred from homology"/>
<dbReference type="EMBL" id="WTVH01000004">
    <property type="protein sequence ID" value="NMF92414.1"/>
    <property type="molecule type" value="Genomic_DNA"/>
</dbReference>
<dbReference type="PANTHER" id="PTHR21666">
    <property type="entry name" value="PEPTIDASE-RELATED"/>
    <property type="match status" value="1"/>
</dbReference>
<reference evidence="5" key="1">
    <citation type="submission" date="2019-12" db="EMBL/GenBank/DDBJ databases">
        <title>Comparative genomics gives insights into the taxonomy of the Azoarcus-Aromatoleum group and reveals separate origins of nif in the plant-associated Azoarcus and non-plant-associated Aromatoleum sub-groups.</title>
        <authorList>
            <person name="Lafos M."/>
            <person name="Maluk M."/>
            <person name="Batista M."/>
            <person name="Junghare M."/>
            <person name="Carmona M."/>
            <person name="Faoro H."/>
            <person name="Cruz L.M."/>
            <person name="Battistoni F."/>
            <person name="De Souza E."/>
            <person name="Pedrosa F."/>
            <person name="Chen W.-M."/>
            <person name="Poole P.S."/>
            <person name="Dixon R.A."/>
            <person name="James E.K."/>
        </authorList>
    </citation>
    <scope>NUCLEOTIDE SEQUENCE</scope>
    <source>
        <strain evidence="5">U120</strain>
    </source>
</reference>
<name>A0ABX1N139_9RHOO</name>
<organism evidence="5 6">
    <name type="scientific">Aromatoleum buckelii</name>
    <dbReference type="NCBI Taxonomy" id="200254"/>
    <lineage>
        <taxon>Bacteria</taxon>
        <taxon>Pseudomonadati</taxon>
        <taxon>Pseudomonadota</taxon>
        <taxon>Betaproteobacteria</taxon>
        <taxon>Rhodocyclales</taxon>
        <taxon>Rhodocyclaceae</taxon>
        <taxon>Aromatoleum</taxon>
    </lineage>
</organism>
<dbReference type="Gene3D" id="2.70.70.10">
    <property type="entry name" value="Glucose Permease (Domain IIA)"/>
    <property type="match status" value="1"/>
</dbReference>
<evidence type="ECO:0000256" key="1">
    <source>
        <dbReference type="ARBA" id="ARBA00038420"/>
    </source>
</evidence>
<evidence type="ECO:0000256" key="2">
    <source>
        <dbReference type="SAM" id="MobiDB-lite"/>
    </source>
</evidence>
<dbReference type="Gene3D" id="3.10.350.10">
    <property type="entry name" value="LysM domain"/>
    <property type="match status" value="1"/>
</dbReference>
<feature type="region of interest" description="Disordered" evidence="2">
    <location>
        <begin position="30"/>
        <end position="56"/>
    </location>
</feature>
<dbReference type="InterPro" id="IPR036779">
    <property type="entry name" value="LysM_dom_sf"/>
</dbReference>
<feature type="chain" id="PRO_5045342691" evidence="3">
    <location>
        <begin position="27"/>
        <end position="296"/>
    </location>
</feature>
<dbReference type="CDD" id="cd12797">
    <property type="entry name" value="M23_peptidase"/>
    <property type="match status" value="1"/>
</dbReference>
<feature type="compositionally biased region" description="Polar residues" evidence="2">
    <location>
        <begin position="43"/>
        <end position="53"/>
    </location>
</feature>
<dbReference type="SUPFAM" id="SSF51261">
    <property type="entry name" value="Duplicated hybrid motif"/>
    <property type="match status" value="1"/>
</dbReference>
<protein>
    <submittedName>
        <fullName evidence="5">Peptidoglycan DD-metalloendopeptidase family protein</fullName>
    </submittedName>
</protein>
<comment type="caution">
    <text evidence="5">The sequence shown here is derived from an EMBL/GenBank/DDBJ whole genome shotgun (WGS) entry which is preliminary data.</text>
</comment>
<dbReference type="Pfam" id="PF01476">
    <property type="entry name" value="LysM"/>
    <property type="match status" value="1"/>
</dbReference>
<comment type="similarity">
    <text evidence="1">Belongs to the E.coli NlpD/Haemophilus LppB family.</text>
</comment>
<feature type="domain" description="LysM" evidence="4">
    <location>
        <begin position="56"/>
        <end position="100"/>
    </location>
</feature>